<gene>
    <name evidence="1" type="ORF">JOD17_003509</name>
</gene>
<evidence type="ECO:0000313" key="2">
    <source>
        <dbReference type="Proteomes" id="UP000741863"/>
    </source>
</evidence>
<dbReference type="EMBL" id="JAFBEC010000012">
    <property type="protein sequence ID" value="MBM7634403.1"/>
    <property type="molecule type" value="Genomic_DNA"/>
</dbReference>
<keyword evidence="2" id="KW-1185">Reference proteome</keyword>
<sequence>MRVGVAPWSTFRLTVAFIENVFGTLKIRFAGSLQTGHTDFVLSPCDDVCLSSNGPHDGQENE</sequence>
<comment type="caution">
    <text evidence="1">The sequence shown here is derived from an EMBL/GenBank/DDBJ whole genome shotgun (WGS) entry which is preliminary data.</text>
</comment>
<evidence type="ECO:0000313" key="1">
    <source>
        <dbReference type="EMBL" id="MBM7634403.1"/>
    </source>
</evidence>
<protein>
    <submittedName>
        <fullName evidence="1">Uncharacterized protein</fullName>
    </submittedName>
</protein>
<proteinExistence type="predicted"/>
<dbReference type="Proteomes" id="UP000741863">
    <property type="component" value="Unassembled WGS sequence"/>
</dbReference>
<name>A0ABS2PG52_9BACL</name>
<reference evidence="1 2" key="1">
    <citation type="submission" date="2021-01" db="EMBL/GenBank/DDBJ databases">
        <title>Genomic Encyclopedia of Type Strains, Phase IV (KMG-IV): sequencing the most valuable type-strain genomes for metagenomic binning, comparative biology and taxonomic classification.</title>
        <authorList>
            <person name="Goeker M."/>
        </authorList>
    </citation>
    <scope>NUCLEOTIDE SEQUENCE [LARGE SCALE GENOMIC DNA]</scope>
    <source>
        <strain evidence="1 2">DSM 25540</strain>
    </source>
</reference>
<accession>A0ABS2PG52</accession>
<organism evidence="1 2">
    <name type="scientific">Geomicrobium sediminis</name>
    <dbReference type="NCBI Taxonomy" id="1347788"/>
    <lineage>
        <taxon>Bacteria</taxon>
        <taxon>Bacillati</taxon>
        <taxon>Bacillota</taxon>
        <taxon>Bacilli</taxon>
        <taxon>Bacillales</taxon>
        <taxon>Geomicrobium</taxon>
    </lineage>
</organism>